<gene>
    <name evidence="2" type="ORF">Pmani_005569</name>
</gene>
<accession>A0AAE1UKF1</accession>
<organism evidence="2 3">
    <name type="scientific">Petrolisthes manimaculis</name>
    <dbReference type="NCBI Taxonomy" id="1843537"/>
    <lineage>
        <taxon>Eukaryota</taxon>
        <taxon>Metazoa</taxon>
        <taxon>Ecdysozoa</taxon>
        <taxon>Arthropoda</taxon>
        <taxon>Crustacea</taxon>
        <taxon>Multicrustacea</taxon>
        <taxon>Malacostraca</taxon>
        <taxon>Eumalacostraca</taxon>
        <taxon>Eucarida</taxon>
        <taxon>Decapoda</taxon>
        <taxon>Pleocyemata</taxon>
        <taxon>Anomura</taxon>
        <taxon>Galatheoidea</taxon>
        <taxon>Porcellanidae</taxon>
        <taxon>Petrolisthes</taxon>
    </lineage>
</organism>
<evidence type="ECO:0000313" key="3">
    <source>
        <dbReference type="Proteomes" id="UP001292094"/>
    </source>
</evidence>
<evidence type="ECO:0000256" key="1">
    <source>
        <dbReference type="SAM" id="MobiDB-lite"/>
    </source>
</evidence>
<feature type="compositionally biased region" description="Pro residues" evidence="1">
    <location>
        <begin position="55"/>
        <end position="68"/>
    </location>
</feature>
<comment type="caution">
    <text evidence="2">The sequence shown here is derived from an EMBL/GenBank/DDBJ whole genome shotgun (WGS) entry which is preliminary data.</text>
</comment>
<name>A0AAE1UKF1_9EUCA</name>
<feature type="compositionally biased region" description="Pro residues" evidence="1">
    <location>
        <begin position="118"/>
        <end position="127"/>
    </location>
</feature>
<sequence length="127" mass="13131">GFTPPEYILWHHDSRILNYGGGAGGVVVERRPLQPSYAPSRLVLPNAAPTTPESTPAPPPTPPPPPSPSSSVEVTRQPQSSVWGVAFGECPASTLPPPVSSSSCWPAAGGASSRDHPAPPLSLDPIK</sequence>
<evidence type="ECO:0000313" key="2">
    <source>
        <dbReference type="EMBL" id="KAK4323751.1"/>
    </source>
</evidence>
<keyword evidence="3" id="KW-1185">Reference proteome</keyword>
<reference evidence="2" key="1">
    <citation type="submission" date="2023-11" db="EMBL/GenBank/DDBJ databases">
        <title>Genome assemblies of two species of porcelain crab, Petrolisthes cinctipes and Petrolisthes manimaculis (Anomura: Porcellanidae).</title>
        <authorList>
            <person name="Angst P."/>
        </authorList>
    </citation>
    <scope>NUCLEOTIDE SEQUENCE</scope>
    <source>
        <strain evidence="2">PB745_02</strain>
        <tissue evidence="2">Gill</tissue>
    </source>
</reference>
<feature type="non-terminal residue" evidence="2">
    <location>
        <position position="1"/>
    </location>
</feature>
<protein>
    <submittedName>
        <fullName evidence="2">Uncharacterized protein</fullName>
    </submittedName>
</protein>
<dbReference type="EMBL" id="JAWZYT010000417">
    <property type="protein sequence ID" value="KAK4323751.1"/>
    <property type="molecule type" value="Genomic_DNA"/>
</dbReference>
<proteinExistence type="predicted"/>
<dbReference type="AlphaFoldDB" id="A0AAE1UKF1"/>
<feature type="region of interest" description="Disordered" evidence="1">
    <location>
        <begin position="36"/>
        <end position="127"/>
    </location>
</feature>
<dbReference type="Proteomes" id="UP001292094">
    <property type="component" value="Unassembled WGS sequence"/>
</dbReference>